<gene>
    <name evidence="11" type="ORF">J2S13_000835</name>
</gene>
<dbReference type="Pfam" id="PF00015">
    <property type="entry name" value="MCPsignal"/>
    <property type="match status" value="1"/>
</dbReference>
<evidence type="ECO:0000256" key="8">
    <source>
        <dbReference type="SAM" id="Phobius"/>
    </source>
</evidence>
<dbReference type="EMBL" id="JAUSUC010000007">
    <property type="protein sequence ID" value="MDQ0214439.1"/>
    <property type="molecule type" value="Genomic_DNA"/>
</dbReference>
<dbReference type="SMART" id="SM00304">
    <property type="entry name" value="HAMP"/>
    <property type="match status" value="1"/>
</dbReference>
<dbReference type="InterPro" id="IPR004090">
    <property type="entry name" value="Chemotax_Me-accpt_rcpt"/>
</dbReference>
<dbReference type="Pfam" id="PF00672">
    <property type="entry name" value="HAMP"/>
    <property type="match status" value="1"/>
</dbReference>
<feature type="coiled-coil region" evidence="7">
    <location>
        <begin position="75"/>
        <end position="102"/>
    </location>
</feature>
<dbReference type="SUPFAM" id="SSF58104">
    <property type="entry name" value="Methyl-accepting chemotaxis protein (MCP) signaling domain"/>
    <property type="match status" value="1"/>
</dbReference>
<dbReference type="CDD" id="cd06225">
    <property type="entry name" value="HAMP"/>
    <property type="match status" value="1"/>
</dbReference>
<dbReference type="GO" id="GO:0005886">
    <property type="term" value="C:plasma membrane"/>
    <property type="evidence" value="ECO:0007669"/>
    <property type="project" value="UniProtKB-SubCell"/>
</dbReference>
<evidence type="ECO:0000259" key="10">
    <source>
        <dbReference type="PROSITE" id="PS50885"/>
    </source>
</evidence>
<dbReference type="PANTHER" id="PTHR32089:SF114">
    <property type="entry name" value="METHYL-ACCEPTING CHEMOTAXIS PROTEIN MCPB"/>
    <property type="match status" value="1"/>
</dbReference>
<accession>A0AAJ1SXL1</accession>
<evidence type="ECO:0000256" key="4">
    <source>
        <dbReference type="ARBA" id="ARBA00023224"/>
    </source>
</evidence>
<dbReference type="GO" id="GO:0004888">
    <property type="term" value="F:transmembrane signaling receptor activity"/>
    <property type="evidence" value="ECO:0007669"/>
    <property type="project" value="InterPro"/>
</dbReference>
<dbReference type="InterPro" id="IPR003660">
    <property type="entry name" value="HAMP_dom"/>
</dbReference>
<keyword evidence="8" id="KW-0812">Transmembrane</keyword>
<dbReference type="Proteomes" id="UP001237207">
    <property type="component" value="Unassembled WGS sequence"/>
</dbReference>
<proteinExistence type="inferred from homology"/>
<dbReference type="PROSITE" id="PS50111">
    <property type="entry name" value="CHEMOTAXIS_TRANSDUC_2"/>
    <property type="match status" value="1"/>
</dbReference>
<keyword evidence="3 8" id="KW-0472">Membrane</keyword>
<dbReference type="PRINTS" id="PR00260">
    <property type="entry name" value="CHEMTRNSDUCR"/>
</dbReference>
<dbReference type="GO" id="GO:0007165">
    <property type="term" value="P:signal transduction"/>
    <property type="evidence" value="ECO:0007669"/>
    <property type="project" value="UniProtKB-KW"/>
</dbReference>
<evidence type="ECO:0000313" key="11">
    <source>
        <dbReference type="EMBL" id="MDQ0214439.1"/>
    </source>
</evidence>
<feature type="transmembrane region" description="Helical" evidence="8">
    <location>
        <begin position="180"/>
        <end position="201"/>
    </location>
</feature>
<dbReference type="PANTHER" id="PTHR32089">
    <property type="entry name" value="METHYL-ACCEPTING CHEMOTAXIS PROTEIN MCPB"/>
    <property type="match status" value="1"/>
</dbReference>
<comment type="similarity">
    <text evidence="5">Belongs to the methyl-accepting chemotaxis (MCP) protein family.</text>
</comment>
<keyword evidence="7" id="KW-0175">Coiled coil</keyword>
<evidence type="ECO:0000256" key="6">
    <source>
        <dbReference type="PROSITE-ProRule" id="PRU00284"/>
    </source>
</evidence>
<dbReference type="InterPro" id="IPR004089">
    <property type="entry name" value="MCPsignal_dom"/>
</dbReference>
<reference evidence="11" key="1">
    <citation type="submission" date="2023-07" db="EMBL/GenBank/DDBJ databases">
        <title>Genomic Encyclopedia of Type Strains, Phase IV (KMG-IV): sequencing the most valuable type-strain genomes for metagenomic binning, comparative biology and taxonomic classification.</title>
        <authorList>
            <person name="Goeker M."/>
        </authorList>
    </citation>
    <scope>NUCLEOTIDE SEQUENCE</scope>
    <source>
        <strain evidence="11">DSM 23947</strain>
    </source>
</reference>
<protein>
    <submittedName>
        <fullName evidence="11">Methyl-accepting chemotaxis protein</fullName>
    </submittedName>
</protein>
<evidence type="ECO:0000313" key="12">
    <source>
        <dbReference type="Proteomes" id="UP001237207"/>
    </source>
</evidence>
<dbReference type="Gene3D" id="1.10.287.950">
    <property type="entry name" value="Methyl-accepting chemotaxis protein"/>
    <property type="match status" value="1"/>
</dbReference>
<evidence type="ECO:0000256" key="7">
    <source>
        <dbReference type="SAM" id="Coils"/>
    </source>
</evidence>
<dbReference type="GO" id="GO:0006935">
    <property type="term" value="P:chemotaxis"/>
    <property type="evidence" value="ECO:0007669"/>
    <property type="project" value="InterPro"/>
</dbReference>
<keyword evidence="4 6" id="KW-0807">Transducer</keyword>
<feature type="transmembrane region" description="Helical" evidence="8">
    <location>
        <begin position="7"/>
        <end position="29"/>
    </location>
</feature>
<keyword evidence="2" id="KW-1003">Cell membrane</keyword>
<keyword evidence="12" id="KW-1185">Reference proteome</keyword>
<dbReference type="CDD" id="cd11386">
    <property type="entry name" value="MCP_signal"/>
    <property type="match status" value="1"/>
</dbReference>
<evidence type="ECO:0000256" key="2">
    <source>
        <dbReference type="ARBA" id="ARBA00022475"/>
    </source>
</evidence>
<evidence type="ECO:0000256" key="3">
    <source>
        <dbReference type="ARBA" id="ARBA00023136"/>
    </source>
</evidence>
<comment type="subcellular location">
    <subcellularLocation>
        <location evidence="1">Cell membrane</location>
    </subcellularLocation>
</comment>
<sequence>MKIKTKLMMIMTILIITIIGLGSFSMSIINSTIDQNHQLKNKMEIQKGVTSIQYRLAGLSNDERGLIITGKSEYADGMRTKAKDVQNKLEKLQTLADEKKYKREIIALEKSFFEFWEINQQVMTIVDTNPKKAEDLHFGEERTLRKEVLDPKVNKIVGMLNTDVNKLKTEIENKGTWSQVALLVVVIISTLIGIILTFSLLRSILRPLSIMNQQLEEIAKGEADLTNRVRVNGKNEFGQLAHSFNSFVESLSGIIKQIGHSSELVTTSAEELSASTEQSKSASVQISESMQTIANQNNDQNHSMGSSLNSVQESLQGLLAVAASANAAAEVATTMKDRAENGAESVKKVLGQMESIDKSVHLAGEGVESFVTATTEIKEISTLITEISDQTNLLALNAAIEAARAGEHGKGFAVVAEEVRKLADQTNVSAGKIETLVRTIHNESTETVRNIELVRKNVHTGMISSERTVENFYDILDFIEQVTSQIQEVAATTHQMTADFEKVEHSIKEITVGTKKTTSHSEMIAAATEEQLASIEEISFAITSLSKLAEELQMMVSRFKV</sequence>
<dbReference type="SMART" id="SM00283">
    <property type="entry name" value="MA"/>
    <property type="match status" value="1"/>
</dbReference>
<evidence type="ECO:0000259" key="9">
    <source>
        <dbReference type="PROSITE" id="PS50111"/>
    </source>
</evidence>
<dbReference type="RefSeq" id="WP_307256430.1">
    <property type="nucleotide sequence ID" value="NZ_JAUSUC010000007.1"/>
</dbReference>
<feature type="domain" description="Methyl-accepting transducer" evidence="9">
    <location>
        <begin position="275"/>
        <end position="511"/>
    </location>
</feature>
<name>A0AAJ1SXL1_9BACI</name>
<evidence type="ECO:0000256" key="5">
    <source>
        <dbReference type="ARBA" id="ARBA00029447"/>
    </source>
</evidence>
<dbReference type="AlphaFoldDB" id="A0AAJ1SXL1"/>
<comment type="caution">
    <text evidence="11">The sequence shown here is derived from an EMBL/GenBank/DDBJ whole genome shotgun (WGS) entry which is preliminary data.</text>
</comment>
<evidence type="ECO:0000256" key="1">
    <source>
        <dbReference type="ARBA" id="ARBA00004236"/>
    </source>
</evidence>
<dbReference type="PROSITE" id="PS50885">
    <property type="entry name" value="HAMP"/>
    <property type="match status" value="1"/>
</dbReference>
<keyword evidence="8" id="KW-1133">Transmembrane helix</keyword>
<organism evidence="11 12">
    <name type="scientific">Oikeobacillus pervagus</name>
    <dbReference type="NCBI Taxonomy" id="1325931"/>
    <lineage>
        <taxon>Bacteria</taxon>
        <taxon>Bacillati</taxon>
        <taxon>Bacillota</taxon>
        <taxon>Bacilli</taxon>
        <taxon>Bacillales</taxon>
        <taxon>Bacillaceae</taxon>
        <taxon>Oikeobacillus</taxon>
    </lineage>
</organism>
<feature type="domain" description="HAMP" evidence="10">
    <location>
        <begin position="202"/>
        <end position="256"/>
    </location>
</feature>